<gene>
    <name evidence="5" type="ORF">K8G79_02570</name>
</gene>
<dbReference type="InterPro" id="IPR011006">
    <property type="entry name" value="CheY-like_superfamily"/>
</dbReference>
<dbReference type="PIRSF" id="PIRSF036382">
    <property type="entry name" value="RR_antiterm"/>
    <property type="match status" value="1"/>
</dbReference>
<dbReference type="SMART" id="SM01012">
    <property type="entry name" value="ANTAR"/>
    <property type="match status" value="1"/>
</dbReference>
<evidence type="ECO:0000256" key="1">
    <source>
        <dbReference type="ARBA" id="ARBA00022553"/>
    </source>
</evidence>
<dbReference type="PANTHER" id="PTHR44591:SF3">
    <property type="entry name" value="RESPONSE REGULATORY DOMAIN-CONTAINING PROTEIN"/>
    <property type="match status" value="1"/>
</dbReference>
<comment type="caution">
    <text evidence="5">The sequence shown here is derived from an EMBL/GenBank/DDBJ whole genome shotgun (WGS) entry which is preliminary data.</text>
</comment>
<evidence type="ECO:0000259" key="3">
    <source>
        <dbReference type="PROSITE" id="PS50110"/>
    </source>
</evidence>
<organism evidence="5 6">
    <name type="scientific">Candidatus Methylomirabilis tolerans</name>
    <dbReference type="NCBI Taxonomy" id="3123416"/>
    <lineage>
        <taxon>Bacteria</taxon>
        <taxon>Candidatus Methylomirabilota</taxon>
        <taxon>Candidatus Methylomirabilia</taxon>
        <taxon>Candidatus Methylomirabilales</taxon>
        <taxon>Candidatus Methylomirabilaceae</taxon>
        <taxon>Candidatus Methylomirabilis</taxon>
    </lineage>
</organism>
<proteinExistence type="predicted"/>
<dbReference type="Pfam" id="PF03861">
    <property type="entry name" value="ANTAR"/>
    <property type="match status" value="1"/>
</dbReference>
<feature type="domain" description="ANTAR" evidence="4">
    <location>
        <begin position="124"/>
        <end position="185"/>
    </location>
</feature>
<dbReference type="SUPFAM" id="SSF52172">
    <property type="entry name" value="CheY-like"/>
    <property type="match status" value="1"/>
</dbReference>
<evidence type="ECO:0000313" key="6">
    <source>
        <dbReference type="Proteomes" id="UP001197609"/>
    </source>
</evidence>
<evidence type="ECO:0000256" key="2">
    <source>
        <dbReference type="PROSITE-ProRule" id="PRU00169"/>
    </source>
</evidence>
<dbReference type="GO" id="GO:0003723">
    <property type="term" value="F:RNA binding"/>
    <property type="evidence" value="ECO:0007669"/>
    <property type="project" value="InterPro"/>
</dbReference>
<dbReference type="EMBL" id="JAIOIU010000031">
    <property type="protein sequence ID" value="MBZ0159022.1"/>
    <property type="molecule type" value="Genomic_DNA"/>
</dbReference>
<comment type="caution">
    <text evidence="2">Lacks conserved residue(s) required for the propagation of feature annotation.</text>
</comment>
<dbReference type="Pfam" id="PF00072">
    <property type="entry name" value="Response_reg"/>
    <property type="match status" value="1"/>
</dbReference>
<protein>
    <submittedName>
        <fullName evidence="5">Response regulator</fullName>
    </submittedName>
</protein>
<dbReference type="PANTHER" id="PTHR44591">
    <property type="entry name" value="STRESS RESPONSE REGULATOR PROTEIN 1"/>
    <property type="match status" value="1"/>
</dbReference>
<name>A0AAJ1AGJ7_9BACT</name>
<evidence type="ECO:0000259" key="4">
    <source>
        <dbReference type="PROSITE" id="PS50921"/>
    </source>
</evidence>
<dbReference type="PROSITE" id="PS50921">
    <property type="entry name" value="ANTAR"/>
    <property type="match status" value="1"/>
</dbReference>
<dbReference type="Gene3D" id="3.40.50.2300">
    <property type="match status" value="1"/>
</dbReference>
<dbReference type="Proteomes" id="UP001197609">
    <property type="component" value="Unassembled WGS sequence"/>
</dbReference>
<sequence>MRKTVVIIDDSPRSQVTLGGALKRLGFEVIGEGASGAEAVHLAQKLKPDVLFLAVGLPDMDGLTVAAHILETLPLPILILSSHLDQELIQRAKETGVMAYLPKPLREEELLPAIELAISRFGEFSALRKENADLKRILEDRKLIERAKGILMERERISEQQAFMRIQKTSMNTRRSMAEIAQAILLSEAVTGRTR</sequence>
<feature type="domain" description="Response regulatory" evidence="3">
    <location>
        <begin position="4"/>
        <end position="118"/>
    </location>
</feature>
<dbReference type="InterPro" id="IPR036388">
    <property type="entry name" value="WH-like_DNA-bd_sf"/>
</dbReference>
<dbReference type="Gene3D" id="1.10.10.10">
    <property type="entry name" value="Winged helix-like DNA-binding domain superfamily/Winged helix DNA-binding domain"/>
    <property type="match status" value="1"/>
</dbReference>
<evidence type="ECO:0000313" key="5">
    <source>
        <dbReference type="EMBL" id="MBZ0159022.1"/>
    </source>
</evidence>
<dbReference type="InterPro" id="IPR005561">
    <property type="entry name" value="ANTAR"/>
</dbReference>
<dbReference type="InterPro" id="IPR008327">
    <property type="entry name" value="Sig_transdc_resp-reg_antiterm"/>
</dbReference>
<dbReference type="GO" id="GO:0000160">
    <property type="term" value="P:phosphorelay signal transduction system"/>
    <property type="evidence" value="ECO:0007669"/>
    <property type="project" value="InterPro"/>
</dbReference>
<dbReference type="PROSITE" id="PS50110">
    <property type="entry name" value="RESPONSE_REGULATORY"/>
    <property type="match status" value="1"/>
</dbReference>
<dbReference type="SMART" id="SM00448">
    <property type="entry name" value="REC"/>
    <property type="match status" value="1"/>
</dbReference>
<dbReference type="AlphaFoldDB" id="A0AAJ1AGJ7"/>
<accession>A0AAJ1AGJ7</accession>
<reference evidence="5 6" key="1">
    <citation type="journal article" date="2021" name="bioRxiv">
        <title>Unraveling nitrogen, sulfur and carbon metabolic pathways and microbial community transcriptional responses to substrate deprivation and toxicity stresses in a bioreactor mimicking anoxic brackish coastal sediment conditions.</title>
        <authorList>
            <person name="Martins P.D."/>
            <person name="Echeveste M.J."/>
            <person name="Arshad A."/>
            <person name="Kurth J."/>
            <person name="Ouboter H."/>
            <person name="Jetten M.S.M."/>
            <person name="Welte C.U."/>
        </authorList>
    </citation>
    <scope>NUCLEOTIDE SEQUENCE [LARGE SCALE GENOMIC DNA]</scope>
    <source>
        <strain evidence="5">MAG_38</strain>
    </source>
</reference>
<keyword evidence="1" id="KW-0597">Phosphoprotein</keyword>
<dbReference type="InterPro" id="IPR050595">
    <property type="entry name" value="Bact_response_regulator"/>
</dbReference>
<dbReference type="InterPro" id="IPR001789">
    <property type="entry name" value="Sig_transdc_resp-reg_receiver"/>
</dbReference>